<evidence type="ECO:0000313" key="3">
    <source>
        <dbReference type="EMBL" id="KAA8999579.1"/>
    </source>
</evidence>
<dbReference type="RefSeq" id="WP_150454383.1">
    <property type="nucleotide sequence ID" value="NZ_VYKI01000008.1"/>
</dbReference>
<sequence>MIQSIQYRTVQRARTSLALSILALSVSAALHAQEAPPPTSGEWGGVGLLQTPTARMADDGDIAITASHNSPYSRYNLTMQPLPWLEGSFRYINVANLRYGVPSVSGDQNYKDKSIDFKIRLLEESRWMPEVSFGVRDVGGTGLFSSEYLVASKRHGPFDASLGMATGYIGNRGDFSNPLGAIDDRFKERPMPTSAIVNAGKFGASAMFRGPVGLFGGISYQTPMDHFIVKVEYDGNDYRREPRGANLKQSSPINVGLVYRPSKSVELTAAWERGEAAMFSLTLRGNPGGSSPTPKPFDPPPLPVGNGARSADSNSSSSGSKSSDDRDWEAIASELRTNAGFNLQSASAQDGEIILTGVQNKYFNQAKGLGRASRILSTHTGSDYDWYTLRSERLGMPIADMSIRRETFEGYVNGTADEDTLKRSTDLVAAGSNVGHELFRAKRSPFGGGFSFGYRQNLGGPDGFILYQVAANYSASYFFSTNVWLTGSASQNLLNNYDKFKYDAPSNLPRVRSDVRKYTRTSDFTLPNLQMNISRRLSPDVYAIAYAGYLEWMYAGAGGEILYRPMAQPWAVSANINWVKQRDFNQHFGLRDYSTVTGHATLYYVFGSQQRVIASLTAGRYLAGDYGATANVARIFRNGVTMGAYATKTNVSSAEFGEGSFDKGIYFSIPFDTLLPRSTPARATLTWNPLIRDGGAMLGRKYPLYNLTSERDERFFYENIQGIAD</sequence>
<keyword evidence="4" id="KW-1185">Reference proteome</keyword>
<name>A0ABQ6T209_9GAMM</name>
<feature type="signal peptide" evidence="2">
    <location>
        <begin position="1"/>
        <end position="32"/>
    </location>
</feature>
<comment type="caution">
    <text evidence="3">The sequence shown here is derived from an EMBL/GenBank/DDBJ whole genome shotgun (WGS) entry which is preliminary data.</text>
</comment>
<dbReference type="EMBL" id="VYKI01000008">
    <property type="protein sequence ID" value="KAA8999579.1"/>
    <property type="molecule type" value="Genomic_DNA"/>
</dbReference>
<feature type="compositionally biased region" description="Pro residues" evidence="1">
    <location>
        <begin position="293"/>
        <end position="303"/>
    </location>
</feature>
<feature type="region of interest" description="Disordered" evidence="1">
    <location>
        <begin position="282"/>
        <end position="327"/>
    </location>
</feature>
<dbReference type="Pfam" id="PF06082">
    <property type="entry name" value="YjbH"/>
    <property type="match status" value="1"/>
</dbReference>
<gene>
    <name evidence="3" type="ORF">FJU31_08670</name>
</gene>
<evidence type="ECO:0000313" key="4">
    <source>
        <dbReference type="Proteomes" id="UP000326367"/>
    </source>
</evidence>
<reference evidence="3 4" key="1">
    <citation type="journal article" date="2020" name="Antonie Van Leeuwenhoek">
        <title>Stenotrophomonas cyclobalanopsidis sp. nov., isolated from the leaf spot disease of Cyclobalanopsis patelliformis.</title>
        <authorList>
            <person name="Bian D.R."/>
            <person name="Xue H."/>
            <person name="Piao C.G."/>
            <person name="Li Y."/>
        </authorList>
    </citation>
    <scope>NUCLEOTIDE SEQUENCE [LARGE SCALE GENOMIC DNA]</scope>
    <source>
        <strain evidence="3 4">TPQG1-4</strain>
    </source>
</reference>
<evidence type="ECO:0000256" key="1">
    <source>
        <dbReference type="SAM" id="MobiDB-lite"/>
    </source>
</evidence>
<feature type="compositionally biased region" description="Low complexity" evidence="1">
    <location>
        <begin position="306"/>
        <end position="321"/>
    </location>
</feature>
<proteinExistence type="predicted"/>
<dbReference type="InterPro" id="IPR010344">
    <property type="entry name" value="YbjH"/>
</dbReference>
<accession>A0ABQ6T209</accession>
<organism evidence="3 4">
    <name type="scientific">Stenotrophomonas cyclobalanopsidis</name>
    <dbReference type="NCBI Taxonomy" id="2771362"/>
    <lineage>
        <taxon>Bacteria</taxon>
        <taxon>Pseudomonadati</taxon>
        <taxon>Pseudomonadota</taxon>
        <taxon>Gammaproteobacteria</taxon>
        <taxon>Lysobacterales</taxon>
        <taxon>Lysobacteraceae</taxon>
        <taxon>Stenotrophomonas</taxon>
    </lineage>
</organism>
<feature type="chain" id="PRO_5046537710" evidence="2">
    <location>
        <begin position="33"/>
        <end position="725"/>
    </location>
</feature>
<protein>
    <submittedName>
        <fullName evidence="3">YjbH domain-containing protein</fullName>
    </submittedName>
</protein>
<dbReference type="Proteomes" id="UP000326367">
    <property type="component" value="Unassembled WGS sequence"/>
</dbReference>
<evidence type="ECO:0000256" key="2">
    <source>
        <dbReference type="SAM" id="SignalP"/>
    </source>
</evidence>
<keyword evidence="2" id="KW-0732">Signal</keyword>